<dbReference type="GO" id="GO:0016998">
    <property type="term" value="P:cell wall macromolecule catabolic process"/>
    <property type="evidence" value="ECO:0007669"/>
    <property type="project" value="InterPro"/>
</dbReference>
<comment type="catalytic activity">
    <reaction evidence="3">
        <text>Hydrolysis of (1-&gt;4)-beta-linkages between N-acetylmuramic acid and N-acetyl-D-glucosamine residues in a peptidoglycan and between N-acetyl-D-glucosamine residues in chitodextrins.</text>
        <dbReference type="EC" id="3.2.1.17"/>
    </reaction>
</comment>
<dbReference type="InterPro" id="IPR023347">
    <property type="entry name" value="Lysozyme_dom_sf"/>
</dbReference>
<dbReference type="SUPFAM" id="SSF53955">
    <property type="entry name" value="Lysozyme-like"/>
    <property type="match status" value="1"/>
</dbReference>
<dbReference type="RefSeq" id="WP_022750735.1">
    <property type="nucleotide sequence ID" value="NC_022571.1"/>
</dbReference>
<dbReference type="AlphaFoldDB" id="U5MXB2"/>
<dbReference type="HOGENOM" id="CLU_2034024_0_0_9"/>
<evidence type="ECO:0000313" key="6">
    <source>
        <dbReference type="Proteomes" id="UP000017118"/>
    </source>
</evidence>
<evidence type="ECO:0000259" key="4">
    <source>
        <dbReference type="Pfam" id="PF01471"/>
    </source>
</evidence>
<dbReference type="Gene3D" id="1.10.530.40">
    <property type="match status" value="1"/>
</dbReference>
<feature type="domain" description="Peptidoglycan binding-like" evidence="4">
    <location>
        <begin position="13"/>
        <end position="55"/>
    </location>
</feature>
<evidence type="ECO:0000256" key="3">
    <source>
        <dbReference type="RuleBase" id="RU003788"/>
    </source>
</evidence>
<dbReference type="GeneID" id="62368398"/>
<evidence type="ECO:0000256" key="1">
    <source>
        <dbReference type="ARBA" id="ARBA00022529"/>
    </source>
</evidence>
<dbReference type="Gene3D" id="1.10.101.10">
    <property type="entry name" value="PGBD-like superfamily/PGBD"/>
    <property type="match status" value="1"/>
</dbReference>
<dbReference type="GO" id="GO:0031640">
    <property type="term" value="P:killing of cells of another organism"/>
    <property type="evidence" value="ECO:0007669"/>
    <property type="project" value="UniProtKB-KW"/>
</dbReference>
<dbReference type="PATRIC" id="fig|1345695.10.peg.4127"/>
<keyword evidence="3" id="KW-0378">Hydrolase</keyword>
<sequence length="121" mass="13504">MLYKFGSNNSKMLSYDPQGIDYVSGENTVTAVKEFQEANNLTVDGIVDVEARQALFENDSKNQTIGYGHVITSGENFDSLVSFAYNYGANSLKYSPLLKDAKAGSTDEKIKKDFLMWCNYN</sequence>
<dbReference type="EC" id="3.2.1.17" evidence="3"/>
<keyword evidence="1 3" id="KW-0929">Antimicrobial</keyword>
<dbReference type="Pfam" id="PF00959">
    <property type="entry name" value="Phage_lysozyme"/>
    <property type="match status" value="1"/>
</dbReference>
<dbReference type="InterPro" id="IPR036365">
    <property type="entry name" value="PGBD-like_sf"/>
</dbReference>
<dbReference type="InterPro" id="IPR023346">
    <property type="entry name" value="Lysozyme-like_dom_sf"/>
</dbReference>
<keyword evidence="2 3" id="KW-0081">Bacteriolytic enzyme</keyword>
<organism evidence="5 6">
    <name type="scientific">Clostridium saccharobutylicum DSM 13864</name>
    <dbReference type="NCBI Taxonomy" id="1345695"/>
    <lineage>
        <taxon>Bacteria</taxon>
        <taxon>Bacillati</taxon>
        <taxon>Bacillota</taxon>
        <taxon>Clostridia</taxon>
        <taxon>Eubacteriales</taxon>
        <taxon>Clostridiaceae</taxon>
        <taxon>Clostridium</taxon>
    </lineage>
</organism>
<dbReference type="GO" id="GO:0042742">
    <property type="term" value="P:defense response to bacterium"/>
    <property type="evidence" value="ECO:0007669"/>
    <property type="project" value="UniProtKB-KW"/>
</dbReference>
<dbReference type="Proteomes" id="UP000017118">
    <property type="component" value="Chromosome"/>
</dbReference>
<dbReference type="InterPro" id="IPR002196">
    <property type="entry name" value="Glyco_hydro_24"/>
</dbReference>
<dbReference type="InterPro" id="IPR002477">
    <property type="entry name" value="Peptidoglycan-bd-like"/>
</dbReference>
<dbReference type="Pfam" id="PF01471">
    <property type="entry name" value="PG_binding_1"/>
    <property type="match status" value="1"/>
</dbReference>
<dbReference type="SUPFAM" id="SSF47090">
    <property type="entry name" value="PGBD-like"/>
    <property type="match status" value="1"/>
</dbReference>
<dbReference type="InterPro" id="IPR036366">
    <property type="entry name" value="PGBDSf"/>
</dbReference>
<protein>
    <recommendedName>
        <fullName evidence="3">Lysozyme</fullName>
        <ecNumber evidence="3">3.2.1.17</ecNumber>
    </recommendedName>
</protein>
<keyword evidence="6" id="KW-1185">Reference proteome</keyword>
<evidence type="ECO:0000313" key="5">
    <source>
        <dbReference type="EMBL" id="AGX45399.1"/>
    </source>
</evidence>
<name>U5MXB2_CLOSA</name>
<comment type="similarity">
    <text evidence="3">Belongs to the glycosyl hydrolase 24 family.</text>
</comment>
<dbReference type="GO" id="GO:0003796">
    <property type="term" value="F:lysozyme activity"/>
    <property type="evidence" value="ECO:0007669"/>
    <property type="project" value="UniProtKB-EC"/>
</dbReference>
<accession>U5MXB2</accession>
<dbReference type="GO" id="GO:0009253">
    <property type="term" value="P:peptidoglycan catabolic process"/>
    <property type="evidence" value="ECO:0007669"/>
    <property type="project" value="InterPro"/>
</dbReference>
<keyword evidence="3" id="KW-0326">Glycosidase</keyword>
<dbReference type="KEGG" id="csb:CLSA_c44620"/>
<gene>
    <name evidence="5" type="ORF">CLSA_c44620</name>
</gene>
<reference evidence="5 6" key="1">
    <citation type="journal article" date="2013" name="Genome Announc.">
        <title>Complete Genome Sequence of the Solvent Producer Clostridium saccharobutylicum NCP262 (DSM 13864).</title>
        <authorList>
            <person name="Poehlein A."/>
            <person name="Hartwich K."/>
            <person name="Krabben P."/>
            <person name="Ehrenreich A."/>
            <person name="Liebl W."/>
            <person name="Durre P."/>
            <person name="Gottschalk G."/>
            <person name="Daniel R."/>
        </authorList>
    </citation>
    <scope>NUCLEOTIDE SEQUENCE [LARGE SCALE GENOMIC DNA]</scope>
    <source>
        <strain evidence="5">DSM 13864</strain>
    </source>
</reference>
<proteinExistence type="inferred from homology"/>
<evidence type="ECO:0000256" key="2">
    <source>
        <dbReference type="ARBA" id="ARBA00022638"/>
    </source>
</evidence>
<dbReference type="EMBL" id="CP006721">
    <property type="protein sequence ID" value="AGX45399.1"/>
    <property type="molecule type" value="Genomic_DNA"/>
</dbReference>